<dbReference type="InterPro" id="IPR001223">
    <property type="entry name" value="Glyco_hydro18_cat"/>
</dbReference>
<accession>A0ABP0BFU4</accession>
<dbReference type="Gene3D" id="3.10.50.10">
    <property type="match status" value="1"/>
</dbReference>
<dbReference type="SUPFAM" id="SSF54556">
    <property type="entry name" value="Chitinase insertion domain"/>
    <property type="match status" value="1"/>
</dbReference>
<dbReference type="SMART" id="SM00636">
    <property type="entry name" value="Glyco_18"/>
    <property type="match status" value="1"/>
</dbReference>
<feature type="region of interest" description="Disordered" evidence="5">
    <location>
        <begin position="421"/>
        <end position="456"/>
    </location>
</feature>
<comment type="similarity">
    <text evidence="1">Belongs to the glycosyl hydrolase 18 family. Chitinase class V subfamily.</text>
</comment>
<sequence>MGDVDKANFVALVAQMRAAFGAKDGLTVTIPTSYWYLQHFDLVGMQLHIDWFNLMAYDLHGTWDKLSKYVGPYVMAHTNLTEIDAALDLLWRAGVDSQRVVIGQGWYGRSFTLKDPTCGVANGVCQFSSGARPGPCSQASGILDYQEIASIIAANHLTPTWDKAAGVKSIRWDSNQSMTWPAGAASAGLMVWAMDQVDSTADNGFGGAPAAAGAHVTPSQQKDAADKSADLLAGLKCYASDCGGGCKPGTVEAAQFNGQPGQLSTNSRCGKKSYRSLCCDATTTMGTCRWRGYRGAGLACIKGCAEGETELTTNTNQHVDKHGDRDCHGGQQSFCCAGFRPTAARLEDDLKEAAKAFCRVAVPALLAPLELLEDLIPIIGEIADAIEIAATPAIIEGCVKSIEKAGKAEFKVFGKTQTLKLDEPKAKPDGVPRRPTADKDGEHEREVKRAPKPMHTVYTNTPRMQRLVNHSTVPRDYDWLDGQGYAMKIMFPKKIVVPQMCHSD</sequence>
<evidence type="ECO:0000313" key="8">
    <source>
        <dbReference type="Proteomes" id="UP001642406"/>
    </source>
</evidence>
<evidence type="ECO:0000313" key="7">
    <source>
        <dbReference type="EMBL" id="CAK7218470.1"/>
    </source>
</evidence>
<gene>
    <name evidence="7" type="ORF">SBRCBS47491_003522</name>
</gene>
<reference evidence="7 8" key="1">
    <citation type="submission" date="2024-01" db="EMBL/GenBank/DDBJ databases">
        <authorList>
            <person name="Allen C."/>
            <person name="Tagirdzhanova G."/>
        </authorList>
    </citation>
    <scope>NUCLEOTIDE SEQUENCE [LARGE SCALE GENOMIC DNA]</scope>
</reference>
<dbReference type="InterPro" id="IPR053214">
    <property type="entry name" value="LysM12-like"/>
</dbReference>
<dbReference type="InterPro" id="IPR029070">
    <property type="entry name" value="Chitinase_insertion_sf"/>
</dbReference>
<dbReference type="EMBL" id="CAWUHC010000023">
    <property type="protein sequence ID" value="CAK7218470.1"/>
    <property type="molecule type" value="Genomic_DNA"/>
</dbReference>
<protein>
    <recommendedName>
        <fullName evidence="2">chitinase</fullName>
        <ecNumber evidence="2">3.2.1.14</ecNumber>
    </recommendedName>
</protein>
<dbReference type="Proteomes" id="UP001642406">
    <property type="component" value="Unassembled WGS sequence"/>
</dbReference>
<evidence type="ECO:0000256" key="3">
    <source>
        <dbReference type="ARBA" id="ARBA00022669"/>
    </source>
</evidence>
<dbReference type="EC" id="3.2.1.14" evidence="2"/>
<organism evidence="7 8">
    <name type="scientific">Sporothrix bragantina</name>
    <dbReference type="NCBI Taxonomy" id="671064"/>
    <lineage>
        <taxon>Eukaryota</taxon>
        <taxon>Fungi</taxon>
        <taxon>Dikarya</taxon>
        <taxon>Ascomycota</taxon>
        <taxon>Pezizomycotina</taxon>
        <taxon>Sordariomycetes</taxon>
        <taxon>Sordariomycetidae</taxon>
        <taxon>Ophiostomatales</taxon>
        <taxon>Ophiostomataceae</taxon>
        <taxon>Sporothrix</taxon>
    </lineage>
</organism>
<keyword evidence="4" id="KW-0843">Virulence</keyword>
<dbReference type="PROSITE" id="PS51910">
    <property type="entry name" value="GH18_2"/>
    <property type="match status" value="1"/>
</dbReference>
<evidence type="ECO:0000256" key="4">
    <source>
        <dbReference type="ARBA" id="ARBA00023026"/>
    </source>
</evidence>
<dbReference type="Pfam" id="PF00704">
    <property type="entry name" value="Glyco_hydro_18"/>
    <property type="match status" value="1"/>
</dbReference>
<keyword evidence="8" id="KW-1185">Reference proteome</keyword>
<comment type="caution">
    <text evidence="7">The sequence shown here is derived from an EMBL/GenBank/DDBJ whole genome shotgun (WGS) entry which is preliminary data.</text>
</comment>
<name>A0ABP0BFU4_9PEZI</name>
<evidence type="ECO:0000256" key="2">
    <source>
        <dbReference type="ARBA" id="ARBA00012729"/>
    </source>
</evidence>
<evidence type="ECO:0000256" key="1">
    <source>
        <dbReference type="ARBA" id="ARBA00008682"/>
    </source>
</evidence>
<dbReference type="SUPFAM" id="SSF51445">
    <property type="entry name" value="(Trans)glycosidases"/>
    <property type="match status" value="1"/>
</dbReference>
<dbReference type="InterPro" id="IPR017853">
    <property type="entry name" value="GH"/>
</dbReference>
<feature type="domain" description="GH18" evidence="6">
    <location>
        <begin position="1"/>
        <end position="208"/>
    </location>
</feature>
<dbReference type="PANTHER" id="PTHR47700:SF2">
    <property type="entry name" value="CHITINASE"/>
    <property type="match status" value="1"/>
</dbReference>
<proteinExistence type="inferred from homology"/>
<evidence type="ECO:0000256" key="5">
    <source>
        <dbReference type="SAM" id="MobiDB-lite"/>
    </source>
</evidence>
<evidence type="ECO:0000259" key="6">
    <source>
        <dbReference type="PROSITE" id="PS51910"/>
    </source>
</evidence>
<dbReference type="PANTHER" id="PTHR47700">
    <property type="entry name" value="V CHITINASE, PUTATIVE (AFU_ORTHOLOGUE AFUA_6G13720)-RELATED"/>
    <property type="match status" value="1"/>
</dbReference>
<feature type="compositionally biased region" description="Basic and acidic residues" evidence="5">
    <location>
        <begin position="421"/>
        <end position="449"/>
    </location>
</feature>
<dbReference type="InterPro" id="IPR011583">
    <property type="entry name" value="Chitinase_II/V-like_cat"/>
</dbReference>
<keyword evidence="3" id="KW-0147">Chitin-binding</keyword>
<dbReference type="Gene3D" id="3.20.20.80">
    <property type="entry name" value="Glycosidases"/>
    <property type="match status" value="1"/>
</dbReference>